<reference evidence="1" key="1">
    <citation type="submission" date="2022-03" db="EMBL/GenBank/DDBJ databases">
        <authorList>
            <person name="Martin C."/>
        </authorList>
    </citation>
    <scope>NUCLEOTIDE SEQUENCE</scope>
</reference>
<dbReference type="EMBL" id="CAIIXF020000003">
    <property type="protein sequence ID" value="CAH1778521.1"/>
    <property type="molecule type" value="Genomic_DNA"/>
</dbReference>
<comment type="caution">
    <text evidence="1">The sequence shown here is derived from an EMBL/GenBank/DDBJ whole genome shotgun (WGS) entry which is preliminary data.</text>
</comment>
<organism evidence="1 2">
    <name type="scientific">Owenia fusiformis</name>
    <name type="common">Polychaete worm</name>
    <dbReference type="NCBI Taxonomy" id="6347"/>
    <lineage>
        <taxon>Eukaryota</taxon>
        <taxon>Metazoa</taxon>
        <taxon>Spiralia</taxon>
        <taxon>Lophotrochozoa</taxon>
        <taxon>Annelida</taxon>
        <taxon>Polychaeta</taxon>
        <taxon>Sedentaria</taxon>
        <taxon>Canalipalpata</taxon>
        <taxon>Sabellida</taxon>
        <taxon>Oweniida</taxon>
        <taxon>Oweniidae</taxon>
        <taxon>Owenia</taxon>
    </lineage>
</organism>
<name>A0A8S4NBI8_OWEFU</name>
<proteinExistence type="predicted"/>
<dbReference type="AlphaFoldDB" id="A0A8S4NBI8"/>
<keyword evidence="2" id="KW-1185">Reference proteome</keyword>
<accession>A0A8S4NBI8</accession>
<gene>
    <name evidence="1" type="ORF">OFUS_LOCUS5429</name>
</gene>
<dbReference type="Proteomes" id="UP000749559">
    <property type="component" value="Unassembled WGS sequence"/>
</dbReference>
<evidence type="ECO:0000313" key="1">
    <source>
        <dbReference type="EMBL" id="CAH1778521.1"/>
    </source>
</evidence>
<evidence type="ECO:0000313" key="2">
    <source>
        <dbReference type="Proteomes" id="UP000749559"/>
    </source>
</evidence>
<protein>
    <submittedName>
        <fullName evidence="1">Uncharacterized protein</fullName>
    </submittedName>
</protein>
<feature type="non-terminal residue" evidence="1">
    <location>
        <position position="1"/>
    </location>
</feature>
<sequence>EIDASIIADARVKFPLEEQVRDEARYIFNHIFTLGECKNLNMTGKVPVGVDSKGKLNQTKVAALAEAVRKLYGDSAARKHVKVVVTRQLSFVKTETSPIKAQIITTTRRQQVCVD</sequence>